<protein>
    <submittedName>
        <fullName evidence="1">Uncharacterized protein</fullName>
    </submittedName>
</protein>
<proteinExistence type="predicted"/>
<name>A0AAD6V5G9_9AGAR</name>
<comment type="caution">
    <text evidence="1">The sequence shown here is derived from an EMBL/GenBank/DDBJ whole genome shotgun (WGS) entry which is preliminary data.</text>
</comment>
<reference evidence="1" key="1">
    <citation type="submission" date="2023-03" db="EMBL/GenBank/DDBJ databases">
        <title>Massive genome expansion in bonnet fungi (Mycena s.s.) driven by repeated elements and novel gene families across ecological guilds.</title>
        <authorList>
            <consortium name="Lawrence Berkeley National Laboratory"/>
            <person name="Harder C.B."/>
            <person name="Miyauchi S."/>
            <person name="Viragh M."/>
            <person name="Kuo A."/>
            <person name="Thoen E."/>
            <person name="Andreopoulos B."/>
            <person name="Lu D."/>
            <person name="Skrede I."/>
            <person name="Drula E."/>
            <person name="Henrissat B."/>
            <person name="Morin E."/>
            <person name="Kohler A."/>
            <person name="Barry K."/>
            <person name="LaButti K."/>
            <person name="Morin E."/>
            <person name="Salamov A."/>
            <person name="Lipzen A."/>
            <person name="Mereny Z."/>
            <person name="Hegedus B."/>
            <person name="Baldrian P."/>
            <person name="Stursova M."/>
            <person name="Weitz H."/>
            <person name="Taylor A."/>
            <person name="Grigoriev I.V."/>
            <person name="Nagy L.G."/>
            <person name="Martin F."/>
            <person name="Kauserud H."/>
        </authorList>
    </citation>
    <scope>NUCLEOTIDE SEQUENCE</scope>
    <source>
        <strain evidence="1">9144</strain>
    </source>
</reference>
<sequence length="205" mass="22951">MATNASKHRLHSEEDQDHDFVDSVSTRKIMDSFRTSAPISTRLNILAPGAFLDHEWTDIPELRDFFWGAAIPKISTTLFAGAGPSKHQAFNLRSISASLLLSPLNPPVRSAYCQMILVVSFLPSSCVPYCYIYSGPHIDDSDGGDDNTLVESDTNWEDDFRSHAWVVFWLTQKVWVDLANQYLPDVASVNVYLAFIPSSTNPRLL</sequence>
<gene>
    <name evidence="1" type="ORF">GGX14DRAFT_652472</name>
</gene>
<dbReference type="AlphaFoldDB" id="A0AAD6V5G9"/>
<keyword evidence="2" id="KW-1185">Reference proteome</keyword>
<evidence type="ECO:0000313" key="1">
    <source>
        <dbReference type="EMBL" id="KAJ7203045.1"/>
    </source>
</evidence>
<accession>A0AAD6V5G9</accession>
<dbReference type="Proteomes" id="UP001219525">
    <property type="component" value="Unassembled WGS sequence"/>
</dbReference>
<evidence type="ECO:0000313" key="2">
    <source>
        <dbReference type="Proteomes" id="UP001219525"/>
    </source>
</evidence>
<organism evidence="1 2">
    <name type="scientific">Mycena pura</name>
    <dbReference type="NCBI Taxonomy" id="153505"/>
    <lineage>
        <taxon>Eukaryota</taxon>
        <taxon>Fungi</taxon>
        <taxon>Dikarya</taxon>
        <taxon>Basidiomycota</taxon>
        <taxon>Agaricomycotina</taxon>
        <taxon>Agaricomycetes</taxon>
        <taxon>Agaricomycetidae</taxon>
        <taxon>Agaricales</taxon>
        <taxon>Marasmiineae</taxon>
        <taxon>Mycenaceae</taxon>
        <taxon>Mycena</taxon>
    </lineage>
</organism>
<dbReference type="EMBL" id="JARJCW010000052">
    <property type="protein sequence ID" value="KAJ7203045.1"/>
    <property type="molecule type" value="Genomic_DNA"/>
</dbReference>